<dbReference type="GO" id="GO:0046983">
    <property type="term" value="F:protein dimerization activity"/>
    <property type="evidence" value="ECO:0007669"/>
    <property type="project" value="InterPro"/>
</dbReference>
<dbReference type="GeneID" id="111279829"/>
<name>A0A6P5X356_DURZI</name>
<dbReference type="OrthoDB" id="996198at2759"/>
<gene>
    <name evidence="4" type="primary">LOC111279829</name>
</gene>
<dbReference type="InterPro" id="IPR025525">
    <property type="entry name" value="hAT-like_transposase_RNase-H"/>
</dbReference>
<evidence type="ECO:0000259" key="2">
    <source>
        <dbReference type="Pfam" id="PF14372"/>
    </source>
</evidence>
<dbReference type="KEGG" id="dzi:111279829"/>
<reference evidence="4" key="1">
    <citation type="submission" date="2025-08" db="UniProtKB">
        <authorList>
            <consortium name="RefSeq"/>
        </authorList>
    </citation>
    <scope>IDENTIFICATION</scope>
    <source>
        <tissue evidence="4">Fruit stalk</tissue>
    </source>
</reference>
<feature type="domain" description="hAT-like transposase RNase-H fold" evidence="2">
    <location>
        <begin position="1"/>
        <end position="62"/>
    </location>
</feature>
<organism evidence="3 4">
    <name type="scientific">Durio zibethinus</name>
    <name type="common">Durian</name>
    <dbReference type="NCBI Taxonomy" id="66656"/>
    <lineage>
        <taxon>Eukaryota</taxon>
        <taxon>Viridiplantae</taxon>
        <taxon>Streptophyta</taxon>
        <taxon>Embryophyta</taxon>
        <taxon>Tracheophyta</taxon>
        <taxon>Spermatophyta</taxon>
        <taxon>Magnoliopsida</taxon>
        <taxon>eudicotyledons</taxon>
        <taxon>Gunneridae</taxon>
        <taxon>Pentapetalae</taxon>
        <taxon>rosids</taxon>
        <taxon>malvids</taxon>
        <taxon>Malvales</taxon>
        <taxon>Malvaceae</taxon>
        <taxon>Helicteroideae</taxon>
        <taxon>Durio</taxon>
    </lineage>
</organism>
<evidence type="ECO:0000313" key="3">
    <source>
        <dbReference type="Proteomes" id="UP000515121"/>
    </source>
</evidence>
<dbReference type="Pfam" id="PF05699">
    <property type="entry name" value="Dimer_Tnp_hAT"/>
    <property type="match status" value="1"/>
</dbReference>
<evidence type="ECO:0000259" key="1">
    <source>
        <dbReference type="Pfam" id="PF05699"/>
    </source>
</evidence>
<evidence type="ECO:0000313" key="4">
    <source>
        <dbReference type="RefSeq" id="XP_022722618.1"/>
    </source>
</evidence>
<feature type="domain" description="HAT C-terminal dimerisation" evidence="1">
    <location>
        <begin position="109"/>
        <end position="192"/>
    </location>
</feature>
<accession>A0A6P5X356</accession>
<dbReference type="PANTHER" id="PTHR23272:SF184">
    <property type="entry name" value="OS03G0311250 PROTEIN"/>
    <property type="match status" value="1"/>
</dbReference>
<dbReference type="InterPro" id="IPR008906">
    <property type="entry name" value="HATC_C_dom"/>
</dbReference>
<proteinExistence type="predicted"/>
<dbReference type="PANTHER" id="PTHR23272">
    <property type="entry name" value="BED FINGER-RELATED"/>
    <property type="match status" value="1"/>
</dbReference>
<keyword evidence="3" id="KW-1185">Reference proteome</keyword>
<dbReference type="SUPFAM" id="SSF53098">
    <property type="entry name" value="Ribonuclease H-like"/>
    <property type="match status" value="1"/>
</dbReference>
<dbReference type="RefSeq" id="XP_022722618.1">
    <property type="nucleotide sequence ID" value="XM_022866883.1"/>
</dbReference>
<dbReference type="GO" id="GO:0003677">
    <property type="term" value="F:DNA binding"/>
    <property type="evidence" value="ECO:0007669"/>
    <property type="project" value="InterPro"/>
</dbReference>
<sequence>MNVKSDNKCWTCSLVLAIAHILDPQFKFNFVEFSYNAIYGNDEAKIHLGMIHNTLTDIFDEYASNMSSGTLFFDDTNSATLLNAEENTMESFHRWCNSKRNTEASLMSELDKYLSQPLIVSSNPEFDILGWWCEQASHFPTLARMVRDILAIPVSPIISGSPLNEKVLMDDPIFSGLDPQIIEAMICGRDWLESPKEDDRVNLAPMQNRAKRKMEEKETYAVKSCKKGTTTWTEKVTLNNSLHVLQTYTRKTQPKILG</sequence>
<protein>
    <submittedName>
        <fullName evidence="4">Zinc finger BED domain-containing protein RICESLEEPER 2-like</fullName>
    </submittedName>
</protein>
<dbReference type="Proteomes" id="UP000515121">
    <property type="component" value="Unplaced"/>
</dbReference>
<dbReference type="Pfam" id="PF14372">
    <property type="entry name" value="hAT-like_RNase-H"/>
    <property type="match status" value="1"/>
</dbReference>
<dbReference type="InterPro" id="IPR012337">
    <property type="entry name" value="RNaseH-like_sf"/>
</dbReference>
<dbReference type="AlphaFoldDB" id="A0A6P5X356"/>